<dbReference type="CDD" id="cd06222">
    <property type="entry name" value="RNase_H_like"/>
    <property type="match status" value="1"/>
</dbReference>
<name>B9FIH0_ORYSJ</name>
<organism evidence="3">
    <name type="scientific">Oryza sativa subsp. japonica</name>
    <name type="common">Rice</name>
    <dbReference type="NCBI Taxonomy" id="39947"/>
    <lineage>
        <taxon>Eukaryota</taxon>
        <taxon>Viridiplantae</taxon>
        <taxon>Streptophyta</taxon>
        <taxon>Embryophyta</taxon>
        <taxon>Tracheophyta</taxon>
        <taxon>Spermatophyta</taxon>
        <taxon>Magnoliopsida</taxon>
        <taxon>Liliopsida</taxon>
        <taxon>Poales</taxon>
        <taxon>Poaceae</taxon>
        <taxon>BOP clade</taxon>
        <taxon>Oryzoideae</taxon>
        <taxon>Oryzeae</taxon>
        <taxon>Oryzinae</taxon>
        <taxon>Oryza</taxon>
        <taxon>Oryza sativa</taxon>
    </lineage>
</organism>
<reference evidence="3" key="2">
    <citation type="submission" date="2008-12" db="EMBL/GenBank/DDBJ databases">
        <title>Improved gene annotation of the rice (Oryza sativa) genomes.</title>
        <authorList>
            <person name="Wang J."/>
            <person name="Li R."/>
            <person name="Fan W."/>
            <person name="Huang Q."/>
            <person name="Zhang J."/>
            <person name="Zhou Y."/>
            <person name="Hu Y."/>
            <person name="Zi S."/>
            <person name="Li J."/>
            <person name="Ni P."/>
            <person name="Zheng H."/>
            <person name="Zhang Y."/>
            <person name="Zhao M."/>
            <person name="Hao Q."/>
            <person name="McDermott J."/>
            <person name="Samudrala R."/>
            <person name="Kristiansen K."/>
            <person name="Wong G.K.-S."/>
        </authorList>
    </citation>
    <scope>NUCLEOTIDE SEQUENCE</scope>
</reference>
<feature type="region of interest" description="Disordered" evidence="1">
    <location>
        <begin position="16"/>
        <end position="43"/>
    </location>
</feature>
<dbReference type="PANTHER" id="PTHR47723:SF24">
    <property type="entry name" value="RNASE H TYPE-1 DOMAIN-CONTAINING PROTEIN"/>
    <property type="match status" value="1"/>
</dbReference>
<evidence type="ECO:0000259" key="2">
    <source>
        <dbReference type="Pfam" id="PF13456"/>
    </source>
</evidence>
<accession>B9FIH0</accession>
<dbReference type="GO" id="GO:0003676">
    <property type="term" value="F:nucleic acid binding"/>
    <property type="evidence" value="ECO:0007669"/>
    <property type="project" value="InterPro"/>
</dbReference>
<dbReference type="EMBL" id="CM000142">
    <property type="protein sequence ID" value="EEE64789.1"/>
    <property type="molecule type" value="Genomic_DNA"/>
</dbReference>
<dbReference type="AlphaFoldDB" id="B9FIH0"/>
<protein>
    <recommendedName>
        <fullName evidence="2">RNase H type-1 domain-containing protein</fullName>
    </recommendedName>
</protein>
<dbReference type="InterPro" id="IPR053151">
    <property type="entry name" value="RNase_H-like"/>
</dbReference>
<feature type="domain" description="RNase H type-1" evidence="2">
    <location>
        <begin position="54"/>
        <end position="175"/>
    </location>
</feature>
<dbReference type="Pfam" id="PF13456">
    <property type="entry name" value="RVT_3"/>
    <property type="match status" value="1"/>
</dbReference>
<sequence>MQNYAEILSLVRQATADPNGKSGNTLGGVSKPSVKEIHTKSKWQPPPEGWAKINVDGAFDQGDGRCGIGVVIRDCLGRVLLSSWRYLRRCSQAEEAELLACSEGINLAAEWIHLPVILESDCLMATTSIAGKDMERSRWTFLLREIKAAVRRLQEVSVHHVNRECNRVAHELAQLAKRTAHCAVWRDQAPSCILHVLRQDCNLVP</sequence>
<dbReference type="InterPro" id="IPR012337">
    <property type="entry name" value="RNaseH-like_sf"/>
</dbReference>
<dbReference type="PANTHER" id="PTHR47723">
    <property type="entry name" value="OS05G0353850 PROTEIN"/>
    <property type="match status" value="1"/>
</dbReference>
<proteinExistence type="predicted"/>
<evidence type="ECO:0000256" key="1">
    <source>
        <dbReference type="SAM" id="MobiDB-lite"/>
    </source>
</evidence>
<dbReference type="GO" id="GO:0004523">
    <property type="term" value="F:RNA-DNA hybrid ribonuclease activity"/>
    <property type="evidence" value="ECO:0007669"/>
    <property type="project" value="InterPro"/>
</dbReference>
<reference evidence="3" key="1">
    <citation type="journal article" date="2005" name="PLoS Biol.">
        <title>The genomes of Oryza sativa: a history of duplications.</title>
        <authorList>
            <person name="Yu J."/>
            <person name="Wang J."/>
            <person name="Lin W."/>
            <person name="Li S."/>
            <person name="Li H."/>
            <person name="Zhou J."/>
            <person name="Ni P."/>
            <person name="Dong W."/>
            <person name="Hu S."/>
            <person name="Zeng C."/>
            <person name="Zhang J."/>
            <person name="Zhang Y."/>
            <person name="Li R."/>
            <person name="Xu Z."/>
            <person name="Li S."/>
            <person name="Li X."/>
            <person name="Zheng H."/>
            <person name="Cong L."/>
            <person name="Lin L."/>
            <person name="Yin J."/>
            <person name="Geng J."/>
            <person name="Li G."/>
            <person name="Shi J."/>
            <person name="Liu J."/>
            <person name="Lv H."/>
            <person name="Li J."/>
            <person name="Wang J."/>
            <person name="Deng Y."/>
            <person name="Ran L."/>
            <person name="Shi X."/>
            <person name="Wang X."/>
            <person name="Wu Q."/>
            <person name="Li C."/>
            <person name="Ren X."/>
            <person name="Wang J."/>
            <person name="Wang X."/>
            <person name="Li D."/>
            <person name="Liu D."/>
            <person name="Zhang X."/>
            <person name="Ji Z."/>
            <person name="Zhao W."/>
            <person name="Sun Y."/>
            <person name="Zhang Z."/>
            <person name="Bao J."/>
            <person name="Han Y."/>
            <person name="Dong L."/>
            <person name="Ji J."/>
            <person name="Chen P."/>
            <person name="Wu S."/>
            <person name="Liu J."/>
            <person name="Xiao Y."/>
            <person name="Bu D."/>
            <person name="Tan J."/>
            <person name="Yang L."/>
            <person name="Ye C."/>
            <person name="Zhang J."/>
            <person name="Xu J."/>
            <person name="Zhou Y."/>
            <person name="Yu Y."/>
            <person name="Zhang B."/>
            <person name="Zhuang S."/>
            <person name="Wei H."/>
            <person name="Liu B."/>
            <person name="Lei M."/>
            <person name="Yu H."/>
            <person name="Li Y."/>
            <person name="Xu H."/>
            <person name="Wei S."/>
            <person name="He X."/>
            <person name="Fang L."/>
            <person name="Zhang Z."/>
            <person name="Zhang Y."/>
            <person name="Huang X."/>
            <person name="Su Z."/>
            <person name="Tong W."/>
            <person name="Li J."/>
            <person name="Tong Z."/>
            <person name="Li S."/>
            <person name="Ye J."/>
            <person name="Wang L."/>
            <person name="Fang L."/>
            <person name="Lei T."/>
            <person name="Chen C."/>
            <person name="Chen H."/>
            <person name="Xu Z."/>
            <person name="Li H."/>
            <person name="Huang H."/>
            <person name="Zhang F."/>
            <person name="Xu H."/>
            <person name="Li N."/>
            <person name="Zhao C."/>
            <person name="Li S."/>
            <person name="Dong L."/>
            <person name="Huang Y."/>
            <person name="Li L."/>
            <person name="Xi Y."/>
            <person name="Qi Q."/>
            <person name="Li W."/>
            <person name="Zhang B."/>
            <person name="Hu W."/>
            <person name="Zhang Y."/>
            <person name="Tian X."/>
            <person name="Jiao Y."/>
            <person name="Liang X."/>
            <person name="Jin J."/>
            <person name="Gao L."/>
            <person name="Zheng W."/>
            <person name="Hao B."/>
            <person name="Liu S."/>
            <person name="Wang W."/>
            <person name="Yuan L."/>
            <person name="Cao M."/>
            <person name="McDermott J."/>
            <person name="Samudrala R."/>
            <person name="Wang J."/>
            <person name="Wong G.K."/>
            <person name="Yang H."/>
        </authorList>
    </citation>
    <scope>NUCLEOTIDE SEQUENCE [LARGE SCALE GENOMIC DNA]</scope>
</reference>
<dbReference type="InterPro" id="IPR036397">
    <property type="entry name" value="RNaseH_sf"/>
</dbReference>
<dbReference type="Proteomes" id="UP000007752">
    <property type="component" value="Chromosome 5"/>
</dbReference>
<gene>
    <name evidence="3" type="ORF">OsJ_19645</name>
</gene>
<evidence type="ECO:0000313" key="3">
    <source>
        <dbReference type="EMBL" id="EEE64789.1"/>
    </source>
</evidence>
<dbReference type="Gene3D" id="3.30.420.10">
    <property type="entry name" value="Ribonuclease H-like superfamily/Ribonuclease H"/>
    <property type="match status" value="1"/>
</dbReference>
<dbReference type="InterPro" id="IPR002156">
    <property type="entry name" value="RNaseH_domain"/>
</dbReference>
<dbReference type="InterPro" id="IPR044730">
    <property type="entry name" value="RNase_H-like_dom_plant"/>
</dbReference>
<dbReference type="SUPFAM" id="SSF53098">
    <property type="entry name" value="Ribonuclease H-like"/>
    <property type="match status" value="1"/>
</dbReference>